<reference evidence="1 2" key="1">
    <citation type="journal article" date="2018" name="Microbiome">
        <title>Fine metagenomic profile of the Mediterranean stratified and mixed water columns revealed by assembly and recruitment.</title>
        <authorList>
            <person name="Haro-Moreno J.M."/>
            <person name="Lopez-Perez M."/>
            <person name="De La Torre J.R."/>
            <person name="Picazo A."/>
            <person name="Camacho A."/>
            <person name="Rodriguez-Valera F."/>
        </authorList>
    </citation>
    <scope>NUCLEOTIDE SEQUENCE [LARGE SCALE GENOMIC DNA]</scope>
    <source>
        <strain evidence="1">MED-G84</strain>
    </source>
</reference>
<proteinExistence type="predicted"/>
<dbReference type="Proteomes" id="UP000253032">
    <property type="component" value="Unassembled WGS sequence"/>
</dbReference>
<accession>A0A368BNQ5</accession>
<protein>
    <submittedName>
        <fullName evidence="1">Peptidase S14</fullName>
    </submittedName>
</protein>
<dbReference type="AlphaFoldDB" id="A0A368BNQ5"/>
<evidence type="ECO:0000313" key="2">
    <source>
        <dbReference type="Proteomes" id="UP000253032"/>
    </source>
</evidence>
<organism evidence="1 2">
    <name type="scientific">SAR86 cluster bacterium</name>
    <dbReference type="NCBI Taxonomy" id="2030880"/>
    <lineage>
        <taxon>Bacteria</taxon>
        <taxon>Pseudomonadati</taxon>
        <taxon>Pseudomonadota</taxon>
        <taxon>Gammaproteobacteria</taxon>
        <taxon>SAR86 cluster</taxon>
    </lineage>
</organism>
<sequence length="58" mass="6917">MKNLIKQTFKKIFKDSPGKLSTKALERASKIQKPRAGTPHDWEDYERYLEEYKKESND</sequence>
<comment type="caution">
    <text evidence="1">The sequence shown here is derived from an EMBL/GenBank/DDBJ whole genome shotgun (WGS) entry which is preliminary data.</text>
</comment>
<dbReference type="EMBL" id="QOPC01000006">
    <property type="protein sequence ID" value="RCL38958.1"/>
    <property type="molecule type" value="Genomic_DNA"/>
</dbReference>
<name>A0A368BNQ5_9GAMM</name>
<evidence type="ECO:0000313" key="1">
    <source>
        <dbReference type="EMBL" id="RCL38958.1"/>
    </source>
</evidence>
<gene>
    <name evidence="1" type="ORF">DBW98_01820</name>
</gene>